<feature type="domain" description="Retrotransposon gag" evidence="1">
    <location>
        <begin position="30"/>
        <end position="68"/>
    </location>
</feature>
<dbReference type="Pfam" id="PF03732">
    <property type="entry name" value="Retrotrans_gag"/>
    <property type="match status" value="1"/>
</dbReference>
<dbReference type="InterPro" id="IPR005162">
    <property type="entry name" value="Retrotrans_gag_dom"/>
</dbReference>
<evidence type="ECO:0000313" key="2">
    <source>
        <dbReference type="EMBL" id="GJT94494.1"/>
    </source>
</evidence>
<reference evidence="2" key="2">
    <citation type="submission" date="2022-01" db="EMBL/GenBank/DDBJ databases">
        <authorList>
            <person name="Yamashiro T."/>
            <person name="Shiraishi A."/>
            <person name="Satake H."/>
            <person name="Nakayama K."/>
        </authorList>
    </citation>
    <scope>NUCLEOTIDE SEQUENCE</scope>
</reference>
<sequence>MGRPCFKIHKPILPHSKPYYRMRSYFFTSKPNEAFNEAWERFKGLLRQCPHHGFSELHQLDTFYNSLNSNDQDALDSAAGGNFLDKMPQEGLAIIESKSKVRYSRSRANDSRKVDLIDVTCEEYSQEVLGFSNSVAYNNPSPYFDPIVSNSSPTLTPFDESDFLLFEEADAFIAIDDEPVSPVFNATYYDPEGDILILEALLNNDPLPHPNQGDYSPGIQKDLKVVESKESSEEIPEVDLKELPPHLEYAFLEENTASSYNFKRFEPRRKDLTH</sequence>
<proteinExistence type="predicted"/>
<dbReference type="Proteomes" id="UP001151760">
    <property type="component" value="Unassembled WGS sequence"/>
</dbReference>
<accession>A0ABQ5I307</accession>
<name>A0ABQ5I307_9ASTR</name>
<dbReference type="EMBL" id="BQNB010020301">
    <property type="protein sequence ID" value="GJT94494.1"/>
    <property type="molecule type" value="Genomic_DNA"/>
</dbReference>
<comment type="caution">
    <text evidence="2">The sequence shown here is derived from an EMBL/GenBank/DDBJ whole genome shotgun (WGS) entry which is preliminary data.</text>
</comment>
<gene>
    <name evidence="2" type="ORF">Tco_1090012</name>
</gene>
<organism evidence="2 3">
    <name type="scientific">Tanacetum coccineum</name>
    <dbReference type="NCBI Taxonomy" id="301880"/>
    <lineage>
        <taxon>Eukaryota</taxon>
        <taxon>Viridiplantae</taxon>
        <taxon>Streptophyta</taxon>
        <taxon>Embryophyta</taxon>
        <taxon>Tracheophyta</taxon>
        <taxon>Spermatophyta</taxon>
        <taxon>Magnoliopsida</taxon>
        <taxon>eudicotyledons</taxon>
        <taxon>Gunneridae</taxon>
        <taxon>Pentapetalae</taxon>
        <taxon>asterids</taxon>
        <taxon>campanulids</taxon>
        <taxon>Asterales</taxon>
        <taxon>Asteraceae</taxon>
        <taxon>Asteroideae</taxon>
        <taxon>Anthemideae</taxon>
        <taxon>Anthemidinae</taxon>
        <taxon>Tanacetum</taxon>
    </lineage>
</organism>
<reference evidence="2" key="1">
    <citation type="journal article" date="2022" name="Int. J. Mol. Sci.">
        <title>Draft Genome of Tanacetum Coccineum: Genomic Comparison of Closely Related Tanacetum-Family Plants.</title>
        <authorList>
            <person name="Yamashiro T."/>
            <person name="Shiraishi A."/>
            <person name="Nakayama K."/>
            <person name="Satake H."/>
        </authorList>
    </citation>
    <scope>NUCLEOTIDE SEQUENCE</scope>
</reference>
<evidence type="ECO:0000259" key="1">
    <source>
        <dbReference type="Pfam" id="PF03732"/>
    </source>
</evidence>
<evidence type="ECO:0000313" key="3">
    <source>
        <dbReference type="Proteomes" id="UP001151760"/>
    </source>
</evidence>
<protein>
    <recommendedName>
        <fullName evidence="1">Retrotransposon gag domain-containing protein</fullName>
    </recommendedName>
</protein>
<keyword evidence="3" id="KW-1185">Reference proteome</keyword>